<keyword evidence="1" id="KW-0472">Membrane</keyword>
<keyword evidence="2" id="KW-0732">Signal</keyword>
<proteinExistence type="predicted"/>
<dbReference type="AlphaFoldDB" id="A0A8D5PXU4"/>
<gene>
    <name evidence="3" type="primary">ycf47</name>
</gene>
<evidence type="ECO:0000256" key="2">
    <source>
        <dbReference type="SAM" id="SignalP"/>
    </source>
</evidence>
<accession>A0A8D5PXU4</accession>
<feature type="chain" id="PRO_5034641493" evidence="2">
    <location>
        <begin position="24"/>
        <end position="65"/>
    </location>
</feature>
<feature type="transmembrane region" description="Helical" evidence="1">
    <location>
        <begin position="46"/>
        <end position="64"/>
    </location>
</feature>
<organism evidence="3">
    <name type="scientific">Medakamo hakoo</name>
    <dbReference type="NCBI Taxonomy" id="3113649"/>
    <lineage>
        <taxon>Eukaryota</taxon>
        <taxon>Viridiplantae</taxon>
        <taxon>Chlorophyta</taxon>
        <taxon>core chlorophytes</taxon>
        <taxon>Trebouxiophyceae</taxon>
        <taxon>Trebouxiophyceae incertae sedis</taxon>
        <taxon>Coccomyxaceae</taxon>
        <taxon>Medakamo</taxon>
    </lineage>
</organism>
<protein>
    <submittedName>
        <fullName evidence="3">Hypothetical chloroplast RF47</fullName>
    </submittedName>
</protein>
<feature type="signal peptide" evidence="2">
    <location>
        <begin position="1"/>
        <end position="23"/>
    </location>
</feature>
<geneLocation type="chloroplast" evidence="3"/>
<keyword evidence="3" id="KW-0934">Plastid</keyword>
<evidence type="ECO:0000313" key="3">
    <source>
        <dbReference type="EMBL" id="BCT02531.1"/>
    </source>
</evidence>
<keyword evidence="3" id="KW-0150">Chloroplast</keyword>
<keyword evidence="1" id="KW-0812">Transmembrane</keyword>
<sequence>MYLLHSLFTVFLILLLMTQTPKSNWLTKKLYDTGYFGTYQEVKRRLFTVTISSVFIYFVSIYRLR</sequence>
<name>A0A8D5PXU4_9CHLO</name>
<reference evidence="3" key="1">
    <citation type="submission" date="2021-02" db="EMBL/GenBank/DDBJ databases">
        <title>Organelle genome of a novel green alga in the class Trebouxiophyceae.</title>
        <authorList>
            <person name="Takusagawa M."/>
            <person name="Misumi O."/>
            <person name="Inui T.I."/>
            <person name="Kato S."/>
            <person name="Matsunaga S."/>
            <person name="Kuroiwa H."/>
            <person name="Kuroiwa T."/>
        </authorList>
    </citation>
    <scope>NUCLEOTIDE SEQUENCE</scope>
    <source>
        <strain evidence="3">311 I</strain>
    </source>
</reference>
<keyword evidence="1" id="KW-1133">Transmembrane helix</keyword>
<dbReference type="EMBL" id="LC604816">
    <property type="protein sequence ID" value="BCT02531.1"/>
    <property type="molecule type" value="Genomic_DNA"/>
</dbReference>
<evidence type="ECO:0000256" key="1">
    <source>
        <dbReference type="SAM" id="Phobius"/>
    </source>
</evidence>